<protein>
    <submittedName>
        <fullName evidence="3">Aste57867_11142 protein</fullName>
    </submittedName>
</protein>
<evidence type="ECO:0000256" key="1">
    <source>
        <dbReference type="SAM" id="MobiDB-lite"/>
    </source>
</evidence>
<evidence type="ECO:0000313" key="4">
    <source>
        <dbReference type="Proteomes" id="UP000332933"/>
    </source>
</evidence>
<reference evidence="3 4" key="1">
    <citation type="submission" date="2019-03" db="EMBL/GenBank/DDBJ databases">
        <authorList>
            <person name="Gaulin E."/>
            <person name="Dumas B."/>
        </authorList>
    </citation>
    <scope>NUCLEOTIDE SEQUENCE [LARGE SCALE GENOMIC DNA]</scope>
    <source>
        <strain evidence="3">CBS 568.67</strain>
    </source>
</reference>
<feature type="compositionally biased region" description="Basic residues" evidence="1">
    <location>
        <begin position="496"/>
        <end position="508"/>
    </location>
</feature>
<gene>
    <name evidence="3" type="primary">Aste57867_11142</name>
    <name evidence="2" type="ORF">As57867_011100</name>
    <name evidence="3" type="ORF">ASTE57867_11142</name>
</gene>
<sequence length="554" mass="62948">MMRSQELVILSDVLLHVIVEFQDGWPQDMIAFAAMSGRCGKKEPTHGNVAKMLTPWLAQFEVARRLPIALALFPRLQGPVVKFASLEGRVDVLQVVHESNLPAGLTKLSSSYLEEPAASKGHVAVLEYLSLIGCERKTWRRCTTAAATGGRIHVLEYLRDTHPFEAWFEVAVLERFLQHKKLRVFQFLYETWLANEVDMDTRRRDEVKCLNMAVARAVPNDTDWQAILKLMVTQMRPHNSDGIIHVLLTNYLSSVMVDYLDETLEIPLRAIVAVAKTQANELVQLQNLFEKLPWLNKVNGEAKRETLKQYLVEAISTTNVPIMRWLVQDCALTRDAIHEVLQTNQSELEHAIPTFHLELVQFYEAHGVAISHGLLKKAIDQESTKHLLAKWLLGDPTNHLPKSLNDWYTWLVDRWGGRTAAMAHVIEHANQAKVLLEDFPALVKAWQVQVEKNKDQVHLCLGIADTWSNLEAQVTSGTAKENDADRPSLESIPMDKKKKPTSKRKTRFTRPAAVEKLVTTTTWQWPSSPTIFHTNDTGRDAEQMCARFETLEVV</sequence>
<organism evidence="3 4">
    <name type="scientific">Aphanomyces stellatus</name>
    <dbReference type="NCBI Taxonomy" id="120398"/>
    <lineage>
        <taxon>Eukaryota</taxon>
        <taxon>Sar</taxon>
        <taxon>Stramenopiles</taxon>
        <taxon>Oomycota</taxon>
        <taxon>Saprolegniomycetes</taxon>
        <taxon>Saprolegniales</taxon>
        <taxon>Verrucalvaceae</taxon>
        <taxon>Aphanomyces</taxon>
    </lineage>
</organism>
<dbReference type="Proteomes" id="UP000332933">
    <property type="component" value="Unassembled WGS sequence"/>
</dbReference>
<keyword evidence="4" id="KW-1185">Reference proteome</keyword>
<feature type="region of interest" description="Disordered" evidence="1">
    <location>
        <begin position="475"/>
        <end position="508"/>
    </location>
</feature>
<dbReference type="EMBL" id="VJMH01005256">
    <property type="protein sequence ID" value="KAF0698215.1"/>
    <property type="molecule type" value="Genomic_DNA"/>
</dbReference>
<evidence type="ECO:0000313" key="2">
    <source>
        <dbReference type="EMBL" id="KAF0698215.1"/>
    </source>
</evidence>
<dbReference type="EMBL" id="CAADRA010005277">
    <property type="protein sequence ID" value="VFT88009.1"/>
    <property type="molecule type" value="Genomic_DNA"/>
</dbReference>
<dbReference type="AlphaFoldDB" id="A0A485KSK0"/>
<name>A0A485KSK0_9STRA</name>
<proteinExistence type="predicted"/>
<evidence type="ECO:0000313" key="3">
    <source>
        <dbReference type="EMBL" id="VFT88009.1"/>
    </source>
</evidence>
<accession>A0A485KSK0</accession>
<reference evidence="2" key="2">
    <citation type="submission" date="2019-06" db="EMBL/GenBank/DDBJ databases">
        <title>Genomics analysis of Aphanomyces spp. identifies a new class of oomycete effector associated with host adaptation.</title>
        <authorList>
            <person name="Gaulin E."/>
        </authorList>
    </citation>
    <scope>NUCLEOTIDE SEQUENCE</scope>
    <source>
        <strain evidence="2">CBS 578.67</strain>
    </source>
</reference>